<dbReference type="GO" id="GO:0044874">
    <property type="term" value="P:lipoprotein localization to outer membrane"/>
    <property type="evidence" value="ECO:0007669"/>
    <property type="project" value="TreeGrafter"/>
</dbReference>
<dbReference type="Pfam" id="PF02687">
    <property type="entry name" value="FtsX"/>
    <property type="match status" value="2"/>
</dbReference>
<comment type="subcellular location">
    <subcellularLocation>
        <location evidence="1">Cell membrane</location>
        <topology evidence="1">Multi-pass membrane protein</topology>
    </subcellularLocation>
</comment>
<keyword evidence="3" id="KW-1003">Cell membrane</keyword>
<dbReference type="GO" id="GO:0098797">
    <property type="term" value="C:plasma membrane protein complex"/>
    <property type="evidence" value="ECO:0007669"/>
    <property type="project" value="TreeGrafter"/>
</dbReference>
<feature type="transmembrane region" description="Helical" evidence="7">
    <location>
        <begin position="752"/>
        <end position="771"/>
    </location>
</feature>
<name>W8T419_PEPAC</name>
<comment type="similarity">
    <text evidence="2">Belongs to the ABC-4 integral membrane protein family. LolC/E subfamily.</text>
</comment>
<evidence type="ECO:0000313" key="10">
    <source>
        <dbReference type="Proteomes" id="UP000019591"/>
    </source>
</evidence>
<dbReference type="Proteomes" id="UP000019591">
    <property type="component" value="Chromosome"/>
</dbReference>
<feature type="transmembrane region" description="Helical" evidence="7">
    <location>
        <begin position="702"/>
        <end position="732"/>
    </location>
</feature>
<evidence type="ECO:0000259" key="8">
    <source>
        <dbReference type="Pfam" id="PF02687"/>
    </source>
</evidence>
<evidence type="ECO:0000256" key="3">
    <source>
        <dbReference type="ARBA" id="ARBA00022475"/>
    </source>
</evidence>
<feature type="transmembrane region" description="Helical" evidence="7">
    <location>
        <begin position="316"/>
        <end position="340"/>
    </location>
</feature>
<accession>W8T419</accession>
<feature type="transmembrane region" description="Helical" evidence="7">
    <location>
        <begin position="360"/>
        <end position="377"/>
    </location>
</feature>
<dbReference type="EMBL" id="CP007452">
    <property type="protein sequence ID" value="AHM55565.1"/>
    <property type="molecule type" value="Genomic_DNA"/>
</dbReference>
<feature type="transmembrane region" description="Helical" evidence="7">
    <location>
        <begin position="434"/>
        <end position="454"/>
    </location>
</feature>
<dbReference type="InterPro" id="IPR003838">
    <property type="entry name" value="ABC3_permease_C"/>
</dbReference>
<dbReference type="PATRIC" id="fig|1286171.3.peg.199"/>
<reference evidence="9 10" key="1">
    <citation type="journal article" date="2014" name="Genome Announc.">
        <title>Complete Genome Sequence of Amino Acid-Utilizing Eubacterium acidaminophilum al-2 (DSM 3953).</title>
        <authorList>
            <person name="Poehlein A."/>
            <person name="Andreesen J.R."/>
            <person name="Daniel R."/>
        </authorList>
    </citation>
    <scope>NUCLEOTIDE SEQUENCE [LARGE SCALE GENOMIC DNA]</scope>
    <source>
        <strain evidence="9 10">DSM 3953</strain>
    </source>
</reference>
<evidence type="ECO:0000313" key="9">
    <source>
        <dbReference type="EMBL" id="AHM55565.1"/>
    </source>
</evidence>
<feature type="domain" description="ABC3 transporter permease C-terminal" evidence="8">
    <location>
        <begin position="660"/>
        <end position="777"/>
    </location>
</feature>
<keyword evidence="4 7" id="KW-0812">Transmembrane</keyword>
<protein>
    <submittedName>
        <fullName evidence="9">ABC-type transport system, involved in lipopr otein release, permease component</fullName>
    </submittedName>
</protein>
<sequence>MILHKKLLRDIMGHKLVYISCAIVMMVGLSVYTSMFMVMVDLKGALDDFYGSSHFADGFAQVTGIPVNAVDSLGDIEGIERIQGQLVKDVRVYDSESKKVKYIRMVSIESEDPSSLNKPVAMEGEQISPSREGIWTDIKYYKANNISPGDTIEVIAEGKRTKLKVLGGAVSPDYVYAIRGIEQIYPDPLLFGVAFINYSNMEGLFREKGLHNELSFTLKEGYTYDDVESRLKQRLKRYGLKGIYERKDQVSHSILNNEIVQLENTAKTFPFIFISVASFVLYMMLRRIVEQQKGQIGILKAFGYTQKEIFTHYMGYSLLVGVMSGIFGGLLGFWLESYFVEMYMEFFTFPNLRATYPIEYFFQANLIAIAFSLFAGYSGTKRILALTPAQALRTEVEIKTHTIFIEKIKLLWNSLNSLTKMTVRNLFRNKARSFFTMLGMLFVFSIVTTMASFMNTVEIMMDEQFNEVQTFDAKMSFYYPLDASKLHSEIINNENVVEAEPLLEAPVRIKNAWLEKDALCIGIKKGSRLYNILDGKGQRVEIKGEGLILSERLANSLRLKEGDTVELESPWATRDTVRTTVEGIVPQYFGVNAYMELDALCELLGHKAMANSVLMNIKEGSFESLNDDYIEGKNVSSLDRKESVIEMFNSLMESYSYMQWIFVVFGVISGFAVVYTSSTIIFSERERELSSLRVLGMTRNEVFRIIALEQWLIAIGSWIVGIPVAFGLRWIIAQGMSTDLFSIPYKIDTMSFVSGLAVAVASVIAAQVSVYRKISRLDMVEVLKERE</sequence>
<dbReference type="KEGG" id="eac:EAL2_c02620"/>
<dbReference type="OrthoDB" id="5137249at2"/>
<feature type="domain" description="ABC3 transporter permease C-terminal" evidence="8">
    <location>
        <begin position="268"/>
        <end position="387"/>
    </location>
</feature>
<organism evidence="9 10">
    <name type="scientific">Peptoclostridium acidaminophilum DSM 3953</name>
    <dbReference type="NCBI Taxonomy" id="1286171"/>
    <lineage>
        <taxon>Bacteria</taxon>
        <taxon>Bacillati</taxon>
        <taxon>Bacillota</taxon>
        <taxon>Clostridia</taxon>
        <taxon>Peptostreptococcales</taxon>
        <taxon>Peptoclostridiaceae</taxon>
        <taxon>Peptoclostridium</taxon>
    </lineage>
</organism>
<proteinExistence type="inferred from homology"/>
<feature type="transmembrane region" description="Helical" evidence="7">
    <location>
        <begin position="268"/>
        <end position="285"/>
    </location>
</feature>
<dbReference type="AlphaFoldDB" id="W8T419"/>
<feature type="transmembrane region" description="Helical" evidence="7">
    <location>
        <begin position="657"/>
        <end position="682"/>
    </location>
</feature>
<keyword evidence="10" id="KW-1185">Reference proteome</keyword>
<dbReference type="eggNOG" id="COG0577">
    <property type="taxonomic scope" value="Bacteria"/>
</dbReference>
<dbReference type="PANTHER" id="PTHR30489">
    <property type="entry name" value="LIPOPROTEIN-RELEASING SYSTEM TRANSMEMBRANE PROTEIN LOLE"/>
    <property type="match status" value="1"/>
</dbReference>
<evidence type="ECO:0000256" key="7">
    <source>
        <dbReference type="SAM" id="Phobius"/>
    </source>
</evidence>
<evidence type="ECO:0000256" key="2">
    <source>
        <dbReference type="ARBA" id="ARBA00005236"/>
    </source>
</evidence>
<keyword evidence="5 7" id="KW-1133">Transmembrane helix</keyword>
<dbReference type="RefSeq" id="WP_025434608.1">
    <property type="nucleotide sequence ID" value="NZ_CP007452.1"/>
</dbReference>
<dbReference type="InterPro" id="IPR051447">
    <property type="entry name" value="Lipoprotein-release_system"/>
</dbReference>
<feature type="transmembrane region" description="Helical" evidence="7">
    <location>
        <begin position="16"/>
        <end position="40"/>
    </location>
</feature>
<gene>
    <name evidence="9" type="ORF">EAL2_c02620</name>
</gene>
<evidence type="ECO:0000256" key="4">
    <source>
        <dbReference type="ARBA" id="ARBA00022692"/>
    </source>
</evidence>
<evidence type="ECO:0000256" key="5">
    <source>
        <dbReference type="ARBA" id="ARBA00022989"/>
    </source>
</evidence>
<evidence type="ECO:0000256" key="6">
    <source>
        <dbReference type="ARBA" id="ARBA00023136"/>
    </source>
</evidence>
<keyword evidence="6 7" id="KW-0472">Membrane</keyword>
<dbReference type="PANTHER" id="PTHR30489:SF0">
    <property type="entry name" value="LIPOPROTEIN-RELEASING SYSTEM TRANSMEMBRANE PROTEIN LOLE"/>
    <property type="match status" value="1"/>
</dbReference>
<dbReference type="HOGENOM" id="CLU_005531_2_0_9"/>
<dbReference type="STRING" id="1286171.EAL2_c02620"/>
<evidence type="ECO:0000256" key="1">
    <source>
        <dbReference type="ARBA" id="ARBA00004651"/>
    </source>
</evidence>